<dbReference type="InterPro" id="IPR057258">
    <property type="entry name" value="Ribosomal_uS3"/>
</dbReference>
<dbReference type="Gene3D" id="3.30.300.20">
    <property type="match status" value="1"/>
</dbReference>
<keyword evidence="7 9" id="KW-0934">Plastid</keyword>
<keyword evidence="3 5" id="KW-0687">Ribonucleoprotein</keyword>
<dbReference type="GO" id="GO:0022627">
    <property type="term" value="C:cytosolic small ribosomal subunit"/>
    <property type="evidence" value="ECO:0007669"/>
    <property type="project" value="TreeGrafter"/>
</dbReference>
<dbReference type="InterPro" id="IPR036419">
    <property type="entry name" value="Ribosomal_S3_C_sf"/>
</dbReference>
<dbReference type="GO" id="GO:0003735">
    <property type="term" value="F:structural constituent of ribosome"/>
    <property type="evidence" value="ECO:0007669"/>
    <property type="project" value="InterPro"/>
</dbReference>
<dbReference type="RefSeq" id="YP_009367819.1">
    <property type="nucleotide sequence ID" value="NC_034713.1"/>
</dbReference>
<evidence type="ECO:0000313" key="9">
    <source>
        <dbReference type="EMBL" id="ARK14791.1"/>
    </source>
</evidence>
<dbReference type="InterPro" id="IPR018280">
    <property type="entry name" value="Ribosomal_uS3_CS"/>
</dbReference>
<dbReference type="PANTHER" id="PTHR11760">
    <property type="entry name" value="30S/40S RIBOSOMAL PROTEIN S3"/>
    <property type="match status" value="1"/>
</dbReference>
<dbReference type="InterPro" id="IPR015946">
    <property type="entry name" value="KH_dom-like_a/b"/>
</dbReference>
<dbReference type="InterPro" id="IPR009019">
    <property type="entry name" value="KH_sf_prok-type"/>
</dbReference>
<keyword evidence="7 9" id="KW-0150">Chloroplast</keyword>
<evidence type="ECO:0000256" key="3">
    <source>
        <dbReference type="ARBA" id="ARBA00023274"/>
    </source>
</evidence>
<evidence type="ECO:0000259" key="8">
    <source>
        <dbReference type="Pfam" id="PF00189"/>
    </source>
</evidence>
<evidence type="ECO:0000256" key="2">
    <source>
        <dbReference type="ARBA" id="ARBA00022980"/>
    </source>
</evidence>
<evidence type="ECO:0000256" key="6">
    <source>
        <dbReference type="RuleBase" id="RU003624"/>
    </source>
</evidence>
<dbReference type="NCBIfam" id="TIGR01009">
    <property type="entry name" value="rpsC_bact"/>
    <property type="match status" value="1"/>
</dbReference>
<accession>A0A1W6EHB7</accession>
<dbReference type="GO" id="GO:0009507">
    <property type="term" value="C:chloroplast"/>
    <property type="evidence" value="ECO:0007669"/>
    <property type="project" value="UniProtKB-SubCell"/>
</dbReference>
<name>A0A1W6EHB7_9CHLO</name>
<dbReference type="PROSITE" id="PS00548">
    <property type="entry name" value="RIBOSOMAL_S3"/>
    <property type="match status" value="1"/>
</dbReference>
<dbReference type="AlphaFoldDB" id="A0A1W6EHB7"/>
<dbReference type="HAMAP" id="MF_01309_B">
    <property type="entry name" value="Ribosomal_uS3_B"/>
    <property type="match status" value="1"/>
</dbReference>
<reference evidence="9" key="1">
    <citation type="journal article" date="2017" name="Sci. Rep.">
        <title>Divergent copies of the large inverted repeat in the chloroplast genomes of ulvophycean green algae.</title>
        <authorList>
            <person name="Turmel M."/>
            <person name="Otis C."/>
            <person name="Lemieux C."/>
        </authorList>
    </citation>
    <scope>NUCLEOTIDE SEQUENCE</scope>
</reference>
<dbReference type="Pfam" id="PF00189">
    <property type="entry name" value="Ribosomal_S3_C"/>
    <property type="match status" value="1"/>
</dbReference>
<comment type="subcellular location">
    <subcellularLocation>
        <location evidence="5 7">Plastid</location>
        <location evidence="5 7">Chloroplast</location>
    </subcellularLocation>
</comment>
<dbReference type="SUPFAM" id="SSF54821">
    <property type="entry name" value="Ribosomal protein S3 C-terminal domain"/>
    <property type="match status" value="1"/>
</dbReference>
<dbReference type="PANTHER" id="PTHR11760:SF19">
    <property type="entry name" value="SMALL RIBOSOMAL SUBUNIT PROTEIN US3C"/>
    <property type="match status" value="1"/>
</dbReference>
<proteinExistence type="inferred from homology"/>
<dbReference type="InterPro" id="IPR005704">
    <property type="entry name" value="Ribosomal_uS3_bac-typ"/>
</dbReference>
<evidence type="ECO:0000256" key="1">
    <source>
        <dbReference type="ARBA" id="ARBA00010761"/>
    </source>
</evidence>
<evidence type="ECO:0000256" key="7">
    <source>
        <dbReference type="RuleBase" id="RU003626"/>
    </source>
</evidence>
<geneLocation type="chloroplast" evidence="9"/>
<dbReference type="Gene3D" id="3.30.1140.32">
    <property type="entry name" value="Ribosomal protein S3, C-terminal domain"/>
    <property type="match status" value="1"/>
</dbReference>
<evidence type="ECO:0000256" key="5">
    <source>
        <dbReference type="HAMAP-Rule" id="MF_01309"/>
    </source>
</evidence>
<organism evidence="9">
    <name type="scientific">Neodangemannia microcystis</name>
    <dbReference type="NCBI Taxonomy" id="173495"/>
    <lineage>
        <taxon>Eukaryota</taxon>
        <taxon>Viridiplantae</taxon>
        <taxon>Chlorophyta</taxon>
        <taxon>core chlorophytes</taxon>
        <taxon>Ulvophyceae</taxon>
        <taxon>OUU clade</taxon>
        <taxon>Oltmannsiellopsidales</taxon>
        <taxon>Oltmannsiellopsidaceae</taxon>
        <taxon>Neodangemannia</taxon>
    </lineage>
</organism>
<comment type="similarity">
    <text evidence="1 5 6">Belongs to the universal ribosomal protein uS3 family.</text>
</comment>
<protein>
    <recommendedName>
        <fullName evidence="4 5">Small ribosomal subunit protein uS3c</fullName>
    </recommendedName>
</protein>
<gene>
    <name evidence="5 9" type="primary">rps3</name>
</gene>
<dbReference type="EMBL" id="KY407660">
    <property type="protein sequence ID" value="ARK14791.1"/>
    <property type="molecule type" value="Genomic_DNA"/>
</dbReference>
<keyword evidence="2 5" id="KW-0689">Ribosomal protein</keyword>
<dbReference type="GO" id="GO:0006412">
    <property type="term" value="P:translation"/>
    <property type="evidence" value="ECO:0007669"/>
    <property type="project" value="UniProtKB-UniRule"/>
</dbReference>
<feature type="domain" description="Small ribosomal subunit protein uS3 C-terminal" evidence="8">
    <location>
        <begin position="147"/>
        <end position="226"/>
    </location>
</feature>
<dbReference type="GeneID" id="32884362"/>
<dbReference type="CDD" id="cd02412">
    <property type="entry name" value="KH-II_30S_S3"/>
    <property type="match status" value="1"/>
</dbReference>
<comment type="subunit">
    <text evidence="5 7">Part of the 30S ribosomal subunit.</text>
</comment>
<dbReference type="GO" id="GO:0003723">
    <property type="term" value="F:RNA binding"/>
    <property type="evidence" value="ECO:0007669"/>
    <property type="project" value="InterPro"/>
</dbReference>
<sequence>MGQKIHPLGFRLGVTQKHRSQWFAKPKEYPQLVLEDLYLRTQIEKRFVNNGIIDILIQRKVDRSQLEIEIRTTSPGLIVGRKRQNGNKLNELRDELQVGFNKFRMQFNKQTAQSKVTSIPPAKIAIVVTTVKNTSSEAIVVAEFLVTQLEQRIAFRRSLRRVLSIIKRDRVQGAKIQISGRLNGAEIARTEWIRTGRVPLQTLRADVDYCYRVAKTIYGILGIKIWTYKGEIKPKQKNTTVKTAVILDS</sequence>
<dbReference type="SUPFAM" id="SSF54814">
    <property type="entry name" value="Prokaryotic type KH domain (KH-domain type II)"/>
    <property type="match status" value="1"/>
</dbReference>
<dbReference type="InterPro" id="IPR001351">
    <property type="entry name" value="Ribosomal_uS3_C"/>
</dbReference>
<evidence type="ECO:0000256" key="4">
    <source>
        <dbReference type="ARBA" id="ARBA00035154"/>
    </source>
</evidence>